<accession>A0A0D0BWX1</accession>
<sequence length="789" mass="86492">MDHFPRSLHQPAMQAITFAPPNQPPPDGSRFLIDNSQDSDRTDTNIAFMKGPKRKRLAKACDACHKSKRRCDGTAPCSNCYFASKKCTYTDASGRPVPAPRPRKGDNTDALADSRQGSYATYPDGTQGNQPSFVVPALHQDEALGAQVDPDEDIPSRKRFRPDPGQSTSPTETPLRGLAPPSLPSTERSLERDPSLTRELVQLFFAHRQPQRMVIHEPSFHHALSHGLVPPYLLLSICALAAPLSQRPCFKEGGSRFAGEVFFQEAMSLMFDKDQNLICERNLATAQALCLLQLHDRMAKSSWRGQYHVYALEVIEQLGAYQADNPILTPAPSLEFIDAAIERECARRVFWLIYISDALGSVLYRRPILADDSQLKIRLPVDETTFLFTVHDAVPEYLNKPSPLSRSETGQLTRVLAIHEKIEKAMDDFNNRESGKHPVNILLDLDAKLNAWDGSLPDSLCFTDENLAIHMSLFATNSNVGAWCFCAMHIIHCSCVFALNQARKRCRTAIPGGPTWARERLNKILAALGDRAKKSILLGVAIWPLFKYCNGEDPRLLEWSSQFEEVYGVRIQDLAPPAPDYTNNVRPPPPAEGRMHPAASSSGGSHDSTPVPSHSQEATVPQIAASPVYAPPGRLPPDARLFGQPSFGDVRAHAHPPLPPQPDPREKRNIAHDANIDPALQMPPNPRHLNTEPVSAVSPALSLPSLKSSGLLDWQRANEVNPSPSSAGWQASGQHLPAPSQGSRDATGSPFPSASHVDYSTRPAVATASTGMPVGLPWLASESTVSRSS</sequence>
<keyword evidence="3" id="KW-0805">Transcription regulation</keyword>
<feature type="domain" description="Zn(2)-C6 fungal-type" evidence="7">
    <location>
        <begin position="60"/>
        <end position="89"/>
    </location>
</feature>
<dbReference type="Gene3D" id="4.10.240.10">
    <property type="entry name" value="Zn(2)-C6 fungal-type DNA-binding domain"/>
    <property type="match status" value="1"/>
</dbReference>
<dbReference type="GO" id="GO:0005634">
    <property type="term" value="C:nucleus"/>
    <property type="evidence" value="ECO:0007669"/>
    <property type="project" value="UniProtKB-SubCell"/>
</dbReference>
<evidence type="ECO:0000313" key="9">
    <source>
        <dbReference type="Proteomes" id="UP000054485"/>
    </source>
</evidence>
<dbReference type="PANTHER" id="PTHR47338:SF5">
    <property type="entry name" value="ZN(II)2CYS6 TRANSCRIPTION FACTOR (EUROFUNG)"/>
    <property type="match status" value="1"/>
</dbReference>
<evidence type="ECO:0000259" key="7">
    <source>
        <dbReference type="PROSITE" id="PS50048"/>
    </source>
</evidence>
<name>A0A0D0BWX1_9AGAM</name>
<dbReference type="OrthoDB" id="2123952at2759"/>
<evidence type="ECO:0000256" key="1">
    <source>
        <dbReference type="ARBA" id="ARBA00004123"/>
    </source>
</evidence>
<dbReference type="HOGENOM" id="CLU_011354_0_0_1"/>
<dbReference type="PANTHER" id="PTHR47338">
    <property type="entry name" value="ZN(II)2CYS6 TRANSCRIPTION FACTOR (EUROFUNG)-RELATED"/>
    <property type="match status" value="1"/>
</dbReference>
<dbReference type="SMART" id="SM00066">
    <property type="entry name" value="GAL4"/>
    <property type="match status" value="1"/>
</dbReference>
<feature type="region of interest" description="Disordered" evidence="6">
    <location>
        <begin position="717"/>
        <end position="789"/>
    </location>
</feature>
<protein>
    <recommendedName>
        <fullName evidence="7">Zn(2)-C6 fungal-type domain-containing protein</fullName>
    </recommendedName>
</protein>
<keyword evidence="5" id="KW-0539">Nucleus</keyword>
<reference evidence="8 9" key="1">
    <citation type="submission" date="2014-04" db="EMBL/GenBank/DDBJ databases">
        <authorList>
            <consortium name="DOE Joint Genome Institute"/>
            <person name="Kuo A."/>
            <person name="Ruytinx J."/>
            <person name="Rineau F."/>
            <person name="Colpaert J."/>
            <person name="Kohler A."/>
            <person name="Nagy L.G."/>
            <person name="Floudas D."/>
            <person name="Copeland A."/>
            <person name="Barry K.W."/>
            <person name="Cichocki N."/>
            <person name="Veneault-Fourrey C."/>
            <person name="LaButti K."/>
            <person name="Lindquist E.A."/>
            <person name="Lipzen A."/>
            <person name="Lundell T."/>
            <person name="Morin E."/>
            <person name="Murat C."/>
            <person name="Sun H."/>
            <person name="Tunlid A."/>
            <person name="Henrissat B."/>
            <person name="Grigoriev I.V."/>
            <person name="Hibbett D.S."/>
            <person name="Martin F."/>
            <person name="Nordberg H.P."/>
            <person name="Cantor M.N."/>
            <person name="Hua S.X."/>
        </authorList>
    </citation>
    <scope>NUCLEOTIDE SEQUENCE [LARGE SCALE GENOMIC DNA]</scope>
    <source>
        <strain evidence="8 9">UH-Slu-Lm8-n1</strain>
    </source>
</reference>
<dbReference type="PROSITE" id="PS50048">
    <property type="entry name" value="ZN2_CY6_FUNGAL_2"/>
    <property type="match status" value="1"/>
</dbReference>
<dbReference type="InterPro" id="IPR050815">
    <property type="entry name" value="TF_fung"/>
</dbReference>
<comment type="subcellular location">
    <subcellularLocation>
        <location evidence="1">Nucleus</location>
    </subcellularLocation>
</comment>
<gene>
    <name evidence="8" type="ORF">CY34DRAFT_799337</name>
</gene>
<dbReference type="InterPro" id="IPR007219">
    <property type="entry name" value="XnlR_reg_dom"/>
</dbReference>
<feature type="compositionally biased region" description="Polar residues" evidence="6">
    <location>
        <begin position="115"/>
        <end position="132"/>
    </location>
</feature>
<proteinExistence type="predicted"/>
<dbReference type="InterPro" id="IPR036864">
    <property type="entry name" value="Zn2-C6_fun-type_DNA-bd_sf"/>
</dbReference>
<evidence type="ECO:0000256" key="6">
    <source>
        <dbReference type="SAM" id="MobiDB-lite"/>
    </source>
</evidence>
<reference evidence="9" key="2">
    <citation type="submission" date="2015-01" db="EMBL/GenBank/DDBJ databases">
        <title>Evolutionary Origins and Diversification of the Mycorrhizal Mutualists.</title>
        <authorList>
            <consortium name="DOE Joint Genome Institute"/>
            <consortium name="Mycorrhizal Genomics Consortium"/>
            <person name="Kohler A."/>
            <person name="Kuo A."/>
            <person name="Nagy L.G."/>
            <person name="Floudas D."/>
            <person name="Copeland A."/>
            <person name="Barry K.W."/>
            <person name="Cichocki N."/>
            <person name="Veneault-Fourrey C."/>
            <person name="LaButti K."/>
            <person name="Lindquist E.A."/>
            <person name="Lipzen A."/>
            <person name="Lundell T."/>
            <person name="Morin E."/>
            <person name="Murat C."/>
            <person name="Riley R."/>
            <person name="Ohm R."/>
            <person name="Sun H."/>
            <person name="Tunlid A."/>
            <person name="Henrissat B."/>
            <person name="Grigoriev I.V."/>
            <person name="Hibbett D.S."/>
            <person name="Martin F."/>
        </authorList>
    </citation>
    <scope>NUCLEOTIDE SEQUENCE [LARGE SCALE GENOMIC DNA]</scope>
    <source>
        <strain evidence="9">UH-Slu-Lm8-n1</strain>
    </source>
</reference>
<dbReference type="GO" id="GO:0003677">
    <property type="term" value="F:DNA binding"/>
    <property type="evidence" value="ECO:0007669"/>
    <property type="project" value="InterPro"/>
</dbReference>
<organism evidence="8 9">
    <name type="scientific">Suillus luteus UH-Slu-Lm8-n1</name>
    <dbReference type="NCBI Taxonomy" id="930992"/>
    <lineage>
        <taxon>Eukaryota</taxon>
        <taxon>Fungi</taxon>
        <taxon>Dikarya</taxon>
        <taxon>Basidiomycota</taxon>
        <taxon>Agaricomycotina</taxon>
        <taxon>Agaricomycetes</taxon>
        <taxon>Agaricomycetidae</taxon>
        <taxon>Boletales</taxon>
        <taxon>Suillineae</taxon>
        <taxon>Suillaceae</taxon>
        <taxon>Suillus</taxon>
    </lineage>
</organism>
<keyword evidence="2" id="KW-0479">Metal-binding</keyword>
<dbReference type="STRING" id="930992.A0A0D0BWX1"/>
<dbReference type="AlphaFoldDB" id="A0A0D0BWX1"/>
<dbReference type="InterPro" id="IPR001138">
    <property type="entry name" value="Zn2Cys6_DnaBD"/>
</dbReference>
<evidence type="ECO:0000256" key="2">
    <source>
        <dbReference type="ARBA" id="ARBA00022723"/>
    </source>
</evidence>
<keyword evidence="4" id="KW-0804">Transcription</keyword>
<evidence type="ECO:0000256" key="5">
    <source>
        <dbReference type="ARBA" id="ARBA00023242"/>
    </source>
</evidence>
<dbReference type="PROSITE" id="PS00463">
    <property type="entry name" value="ZN2_CY6_FUNGAL_1"/>
    <property type="match status" value="1"/>
</dbReference>
<feature type="compositionally biased region" description="Basic and acidic residues" evidence="6">
    <location>
        <begin position="663"/>
        <end position="675"/>
    </location>
</feature>
<feature type="region of interest" description="Disordered" evidence="6">
    <location>
        <begin position="146"/>
        <end position="193"/>
    </location>
</feature>
<dbReference type="Pfam" id="PF04082">
    <property type="entry name" value="Fungal_trans"/>
    <property type="match status" value="1"/>
</dbReference>
<dbReference type="GO" id="GO:0008270">
    <property type="term" value="F:zinc ion binding"/>
    <property type="evidence" value="ECO:0007669"/>
    <property type="project" value="InterPro"/>
</dbReference>
<dbReference type="GO" id="GO:0006351">
    <property type="term" value="P:DNA-templated transcription"/>
    <property type="evidence" value="ECO:0007669"/>
    <property type="project" value="InterPro"/>
</dbReference>
<feature type="compositionally biased region" description="Polar residues" evidence="6">
    <location>
        <begin position="718"/>
        <end position="733"/>
    </location>
</feature>
<dbReference type="GO" id="GO:0000981">
    <property type="term" value="F:DNA-binding transcription factor activity, RNA polymerase II-specific"/>
    <property type="evidence" value="ECO:0007669"/>
    <property type="project" value="InterPro"/>
</dbReference>
<dbReference type="Proteomes" id="UP000054485">
    <property type="component" value="Unassembled WGS sequence"/>
</dbReference>
<feature type="region of interest" description="Disordered" evidence="6">
    <location>
        <begin position="577"/>
        <end position="696"/>
    </location>
</feature>
<feature type="region of interest" description="Disordered" evidence="6">
    <location>
        <begin position="91"/>
        <end position="132"/>
    </location>
</feature>
<dbReference type="CDD" id="cd12148">
    <property type="entry name" value="fungal_TF_MHR"/>
    <property type="match status" value="1"/>
</dbReference>
<feature type="compositionally biased region" description="Polar residues" evidence="6">
    <location>
        <begin position="740"/>
        <end position="752"/>
    </location>
</feature>
<feature type="compositionally biased region" description="Polar residues" evidence="6">
    <location>
        <begin position="599"/>
        <end position="619"/>
    </location>
</feature>
<dbReference type="CDD" id="cd00067">
    <property type="entry name" value="GAL4"/>
    <property type="match status" value="1"/>
</dbReference>
<feature type="region of interest" description="Disordered" evidence="6">
    <location>
        <begin position="16"/>
        <end position="43"/>
    </location>
</feature>
<dbReference type="InParanoid" id="A0A0D0BWX1"/>
<evidence type="ECO:0000256" key="4">
    <source>
        <dbReference type="ARBA" id="ARBA00023163"/>
    </source>
</evidence>
<evidence type="ECO:0000256" key="3">
    <source>
        <dbReference type="ARBA" id="ARBA00023015"/>
    </source>
</evidence>
<evidence type="ECO:0000313" key="8">
    <source>
        <dbReference type="EMBL" id="KIK47393.1"/>
    </source>
</evidence>
<dbReference type="EMBL" id="KN835147">
    <property type="protein sequence ID" value="KIK47393.1"/>
    <property type="molecule type" value="Genomic_DNA"/>
</dbReference>
<dbReference type="Pfam" id="PF00172">
    <property type="entry name" value="Zn_clus"/>
    <property type="match status" value="1"/>
</dbReference>
<keyword evidence="9" id="KW-1185">Reference proteome</keyword>
<dbReference type="SUPFAM" id="SSF57701">
    <property type="entry name" value="Zn2/Cys6 DNA-binding domain"/>
    <property type="match status" value="1"/>
</dbReference>